<dbReference type="Gene3D" id="3.50.50.60">
    <property type="entry name" value="FAD/NAD(P)-binding domain"/>
    <property type="match status" value="1"/>
</dbReference>
<comment type="cofactor">
    <cofactor evidence="2">
        <name>FAD</name>
        <dbReference type="ChEBI" id="CHEBI:57692"/>
    </cofactor>
</comment>
<name>A0A9P4IB60_9PEZI</name>
<dbReference type="InterPro" id="IPR000172">
    <property type="entry name" value="GMC_OxRdtase_N"/>
</dbReference>
<dbReference type="GO" id="GO:0050660">
    <property type="term" value="F:flavin adenine dinucleotide binding"/>
    <property type="evidence" value="ECO:0007669"/>
    <property type="project" value="InterPro"/>
</dbReference>
<dbReference type="Proteomes" id="UP000799772">
    <property type="component" value="Unassembled WGS sequence"/>
</dbReference>
<keyword evidence="3" id="KW-0285">Flavoprotein</keyword>
<reference evidence="5" key="1">
    <citation type="journal article" date="2020" name="Stud. Mycol.">
        <title>101 Dothideomycetes genomes: a test case for predicting lifestyles and emergence of pathogens.</title>
        <authorList>
            <person name="Haridas S."/>
            <person name="Albert R."/>
            <person name="Binder M."/>
            <person name="Bloem J."/>
            <person name="Labutti K."/>
            <person name="Salamov A."/>
            <person name="Andreopoulos B."/>
            <person name="Baker S."/>
            <person name="Barry K."/>
            <person name="Bills G."/>
            <person name="Bluhm B."/>
            <person name="Cannon C."/>
            <person name="Castanera R."/>
            <person name="Culley D."/>
            <person name="Daum C."/>
            <person name="Ezra D."/>
            <person name="Gonzalez J."/>
            <person name="Henrissat B."/>
            <person name="Kuo A."/>
            <person name="Liang C."/>
            <person name="Lipzen A."/>
            <person name="Lutzoni F."/>
            <person name="Magnuson J."/>
            <person name="Mondo S."/>
            <person name="Nolan M."/>
            <person name="Ohm R."/>
            <person name="Pangilinan J."/>
            <person name="Park H.-J."/>
            <person name="Ramirez L."/>
            <person name="Alfaro M."/>
            <person name="Sun H."/>
            <person name="Tritt A."/>
            <person name="Yoshinaga Y."/>
            <person name="Zwiers L.-H."/>
            <person name="Turgeon B."/>
            <person name="Goodwin S."/>
            <person name="Spatafora J."/>
            <person name="Crous P."/>
            <person name="Grigoriev I."/>
        </authorList>
    </citation>
    <scope>NUCLEOTIDE SEQUENCE</scope>
    <source>
        <strain evidence="5">CBS 133067</strain>
    </source>
</reference>
<protein>
    <submittedName>
        <fullName evidence="5">Aryl-alcohol dehydrogenase</fullName>
    </submittedName>
</protein>
<comment type="similarity">
    <text evidence="1 3">Belongs to the GMC oxidoreductase family.</text>
</comment>
<dbReference type="InterPro" id="IPR012132">
    <property type="entry name" value="GMC_OxRdtase"/>
</dbReference>
<dbReference type="InterPro" id="IPR036188">
    <property type="entry name" value="FAD/NAD-bd_sf"/>
</dbReference>
<keyword evidence="2 3" id="KW-0274">FAD</keyword>
<dbReference type="Pfam" id="PF05199">
    <property type="entry name" value="GMC_oxred_C"/>
    <property type="match status" value="1"/>
</dbReference>
<evidence type="ECO:0000313" key="6">
    <source>
        <dbReference type="Proteomes" id="UP000799772"/>
    </source>
</evidence>
<dbReference type="PROSITE" id="PS00623">
    <property type="entry name" value="GMC_OXRED_1"/>
    <property type="match status" value="1"/>
</dbReference>
<dbReference type="PANTHER" id="PTHR11552:SF210">
    <property type="entry name" value="GLUCOSE-METHANOL-CHOLINE OXIDOREDUCTASE N-TERMINAL DOMAIN-CONTAINING PROTEIN-RELATED"/>
    <property type="match status" value="1"/>
</dbReference>
<proteinExistence type="inferred from homology"/>
<dbReference type="GO" id="GO:0016614">
    <property type="term" value="F:oxidoreductase activity, acting on CH-OH group of donors"/>
    <property type="evidence" value="ECO:0007669"/>
    <property type="project" value="InterPro"/>
</dbReference>
<dbReference type="PIRSF" id="PIRSF000137">
    <property type="entry name" value="Alcohol_oxidase"/>
    <property type="match status" value="1"/>
</dbReference>
<feature type="binding site" evidence="2">
    <location>
        <begin position="34"/>
        <end position="35"/>
    </location>
    <ligand>
        <name>FAD</name>
        <dbReference type="ChEBI" id="CHEBI:57692"/>
    </ligand>
</feature>
<dbReference type="SUPFAM" id="SSF51905">
    <property type="entry name" value="FAD/NAD(P)-binding domain"/>
    <property type="match status" value="1"/>
</dbReference>
<evidence type="ECO:0000256" key="3">
    <source>
        <dbReference type="RuleBase" id="RU003968"/>
    </source>
</evidence>
<evidence type="ECO:0000256" key="2">
    <source>
        <dbReference type="PIRSR" id="PIRSR000137-2"/>
    </source>
</evidence>
<feature type="domain" description="Glucose-methanol-choline oxidoreductase N-terminal" evidence="4">
    <location>
        <begin position="103"/>
        <end position="126"/>
    </location>
</feature>
<organism evidence="5 6">
    <name type="scientific">Rhizodiscina lignyota</name>
    <dbReference type="NCBI Taxonomy" id="1504668"/>
    <lineage>
        <taxon>Eukaryota</taxon>
        <taxon>Fungi</taxon>
        <taxon>Dikarya</taxon>
        <taxon>Ascomycota</taxon>
        <taxon>Pezizomycotina</taxon>
        <taxon>Dothideomycetes</taxon>
        <taxon>Pleosporomycetidae</taxon>
        <taxon>Aulographales</taxon>
        <taxon>Rhizodiscinaceae</taxon>
        <taxon>Rhizodiscina</taxon>
    </lineage>
</organism>
<gene>
    <name evidence="5" type="ORF">NA57DRAFT_59216</name>
</gene>
<dbReference type="InterPro" id="IPR007867">
    <property type="entry name" value="GMC_OxRtase_C"/>
</dbReference>
<evidence type="ECO:0000256" key="1">
    <source>
        <dbReference type="ARBA" id="ARBA00010790"/>
    </source>
</evidence>
<evidence type="ECO:0000259" key="4">
    <source>
        <dbReference type="PROSITE" id="PS00623"/>
    </source>
</evidence>
<evidence type="ECO:0000313" key="5">
    <source>
        <dbReference type="EMBL" id="KAF2096158.1"/>
    </source>
</evidence>
<dbReference type="AlphaFoldDB" id="A0A9P4IB60"/>
<comment type="caution">
    <text evidence="5">The sequence shown here is derived from an EMBL/GenBank/DDBJ whole genome shotgun (WGS) entry which is preliminary data.</text>
</comment>
<dbReference type="EMBL" id="ML978130">
    <property type="protein sequence ID" value="KAF2096158.1"/>
    <property type="molecule type" value="Genomic_DNA"/>
</dbReference>
<sequence>MAESRTESRPNTALCSVEEFVSQSYDYVIVGGGTSGLVVAARLTENPDVRVGVIEAGPNLMDDPMIMTPNAFSLIIGREAYDWMMMSVPQAGANNKLFAQPRGKCLGGSSAINYLMYVRGSKNDYNEWAKFGGDGWDWEGLLPYFRKHQKLDLPPIAHKDPTFRPHALAAQVQGSDGPIHTSFNEEVFEYEEAFVKVTDKISGRPKTLIDAYGGDHIGVYSSLAAIDRSDKPGTRSYAATGYLQPNLGRPNLKVLTEAYATKILLNGTEAQGVAFTHGGKSYEIKAVKEVVLATGVFKTPQLLELSGIGDPDVLKKVGIDCVVDNKMVGANLQDHIISGASYDLKDGYLSFDALNEMDFLQEQQDLFLSTGKGMFSNPFMLMGFKSYESIVSKEELQQTLNELENDSTAQTSFGKAQQQIISKQLADPTFATIQCFCCPALADWSASHSQPEFFAKNAPGVYAISSAIGLEHPLSRGTVHIASADPFQQPTIDPQYLSNPLDLKLLMAGMRYLLKVSEHPDFAKFLKRRHDPPEDMDLNDEETLKEYVKSHCNTQYHPLGTAAMGEVVNERLLVKGTRKLRIVDASVFPTHISGNIMATVYAVAEKAADMIKEDDGRF</sequence>
<dbReference type="Pfam" id="PF00732">
    <property type="entry name" value="GMC_oxred_N"/>
    <property type="match status" value="1"/>
</dbReference>
<dbReference type="SUPFAM" id="SSF54373">
    <property type="entry name" value="FAD-linked reductases, C-terminal domain"/>
    <property type="match status" value="1"/>
</dbReference>
<dbReference type="OrthoDB" id="269227at2759"/>
<keyword evidence="6" id="KW-1185">Reference proteome</keyword>
<dbReference type="Gene3D" id="3.30.560.10">
    <property type="entry name" value="Glucose Oxidase, domain 3"/>
    <property type="match status" value="1"/>
</dbReference>
<dbReference type="PANTHER" id="PTHR11552">
    <property type="entry name" value="GLUCOSE-METHANOL-CHOLINE GMC OXIDOREDUCTASE"/>
    <property type="match status" value="1"/>
</dbReference>
<accession>A0A9P4IB60</accession>